<keyword evidence="8 9" id="KW-0560">Oxidoreductase</keyword>
<keyword evidence="15" id="KW-1185">Reference proteome</keyword>
<keyword evidence="12" id="KW-0547">Nucleotide-binding</keyword>
<feature type="binding site" evidence="12">
    <location>
        <position position="161"/>
    </location>
    <ligand>
        <name>FMN</name>
        <dbReference type="ChEBI" id="CHEBI:58210"/>
    </ligand>
</feature>
<comment type="catalytic activity">
    <reaction evidence="9">
        <text>5,6-dihydrouridine(16) in tRNA + NADP(+) = uridine(16) in tRNA + NADPH + H(+)</text>
        <dbReference type="Rhea" id="RHEA:53376"/>
        <dbReference type="Rhea" id="RHEA-COMP:13543"/>
        <dbReference type="Rhea" id="RHEA-COMP:13544"/>
        <dbReference type="ChEBI" id="CHEBI:15378"/>
        <dbReference type="ChEBI" id="CHEBI:57783"/>
        <dbReference type="ChEBI" id="CHEBI:58349"/>
        <dbReference type="ChEBI" id="CHEBI:65315"/>
        <dbReference type="ChEBI" id="CHEBI:74443"/>
    </reaction>
</comment>
<keyword evidence="4 9" id="KW-0288">FMN</keyword>
<proteinExistence type="inferred from homology"/>
<evidence type="ECO:0000256" key="2">
    <source>
        <dbReference type="ARBA" id="ARBA00022555"/>
    </source>
</evidence>
<keyword evidence="7 9" id="KW-0694">RNA-binding</keyword>
<dbReference type="Gene3D" id="3.20.20.70">
    <property type="entry name" value="Aldolase class I"/>
    <property type="match status" value="1"/>
</dbReference>
<evidence type="ECO:0000256" key="5">
    <source>
        <dbReference type="ARBA" id="ARBA00022694"/>
    </source>
</evidence>
<keyword evidence="3 9" id="KW-0285">Flavoprotein</keyword>
<feature type="binding site" evidence="9 12">
    <location>
        <position position="61"/>
    </location>
    <ligand>
        <name>FMN</name>
        <dbReference type="ChEBI" id="CHEBI:58210"/>
    </ligand>
</feature>
<protein>
    <recommendedName>
        <fullName evidence="9">tRNA-dihydrouridine(16) synthase</fullName>
        <ecNumber evidence="9">1.3.1.-</ecNumber>
    </recommendedName>
    <alternativeName>
        <fullName evidence="9">U16-specific dihydrouridine synthase</fullName>
        <shortName evidence="9">U16-specific Dus</shortName>
    </alternativeName>
    <alternativeName>
        <fullName evidence="9">tRNA-dihydrouridine synthase C</fullName>
    </alternativeName>
</protein>
<keyword evidence="6 9" id="KW-0521">NADP</keyword>
<feature type="site" description="Interacts with tRNA" evidence="9">
    <location>
        <position position="88"/>
    </location>
</feature>
<dbReference type="InterPro" id="IPR042270">
    <property type="entry name" value="DusC_C"/>
</dbReference>
<feature type="domain" description="DUS-like FMN-binding" evidence="13">
    <location>
        <begin position="1"/>
        <end position="279"/>
    </location>
</feature>
<evidence type="ECO:0000256" key="6">
    <source>
        <dbReference type="ARBA" id="ARBA00022857"/>
    </source>
</evidence>
<keyword evidence="5 9" id="KW-0819">tRNA processing</keyword>
<dbReference type="InterPro" id="IPR032886">
    <property type="entry name" value="DusC"/>
</dbReference>
<evidence type="ECO:0000256" key="10">
    <source>
        <dbReference type="PIRNR" id="PIRNR006621"/>
    </source>
</evidence>
<dbReference type="PROSITE" id="PS01136">
    <property type="entry name" value="UPF0034"/>
    <property type="match status" value="1"/>
</dbReference>
<dbReference type="InterPro" id="IPR018517">
    <property type="entry name" value="tRNA_hU_synthase_CS"/>
</dbReference>
<keyword evidence="2 9" id="KW-0820">tRNA-binding</keyword>
<gene>
    <name evidence="9 14" type="primary">dusC</name>
    <name evidence="14" type="ORF">IMCC3135_26695</name>
</gene>
<evidence type="ECO:0000256" key="11">
    <source>
        <dbReference type="PIRSR" id="PIRSR006621-1"/>
    </source>
</evidence>
<dbReference type="GO" id="GO:0010181">
    <property type="term" value="F:FMN binding"/>
    <property type="evidence" value="ECO:0007669"/>
    <property type="project" value="UniProtKB-UniRule"/>
</dbReference>
<organism evidence="14 15">
    <name type="scientific">Granulosicoccus antarcticus IMCC3135</name>
    <dbReference type="NCBI Taxonomy" id="1192854"/>
    <lineage>
        <taxon>Bacteria</taxon>
        <taxon>Pseudomonadati</taxon>
        <taxon>Pseudomonadota</taxon>
        <taxon>Gammaproteobacteria</taxon>
        <taxon>Chromatiales</taxon>
        <taxon>Granulosicoccaceae</taxon>
        <taxon>Granulosicoccus</taxon>
    </lineage>
</organism>
<dbReference type="SUPFAM" id="SSF51395">
    <property type="entry name" value="FMN-linked oxidoreductases"/>
    <property type="match status" value="1"/>
</dbReference>
<feature type="site" description="Interacts with tRNA; defines subfamily-specific binding signature" evidence="9">
    <location>
        <position position="292"/>
    </location>
</feature>
<evidence type="ECO:0000256" key="4">
    <source>
        <dbReference type="ARBA" id="ARBA00022643"/>
    </source>
</evidence>
<name>A0A2Z2P6B7_9GAMM</name>
<evidence type="ECO:0000256" key="3">
    <source>
        <dbReference type="ARBA" id="ARBA00022630"/>
    </source>
</evidence>
<feature type="site" description="Interacts with tRNA" evidence="9">
    <location>
        <position position="276"/>
    </location>
</feature>
<dbReference type="PIRSF" id="PIRSF006621">
    <property type="entry name" value="Dus"/>
    <property type="match status" value="1"/>
</dbReference>
<evidence type="ECO:0000256" key="9">
    <source>
        <dbReference type="HAMAP-Rule" id="MF_02043"/>
    </source>
</evidence>
<dbReference type="Proteomes" id="UP000250079">
    <property type="component" value="Chromosome"/>
</dbReference>
<feature type="active site" description="Proton donor" evidence="9 11">
    <location>
        <position position="91"/>
    </location>
</feature>
<feature type="binding site" evidence="9 12">
    <location>
        <begin position="216"/>
        <end position="217"/>
    </location>
    <ligand>
        <name>FMN</name>
        <dbReference type="ChEBI" id="CHEBI:58210"/>
    </ligand>
</feature>
<dbReference type="InterPro" id="IPR035587">
    <property type="entry name" value="DUS-like_FMN-bd"/>
</dbReference>
<dbReference type="Pfam" id="PF01207">
    <property type="entry name" value="Dus"/>
    <property type="match status" value="1"/>
</dbReference>
<dbReference type="EMBL" id="CP018632">
    <property type="protein sequence ID" value="ASJ75394.1"/>
    <property type="molecule type" value="Genomic_DNA"/>
</dbReference>
<feature type="binding site" evidence="9 12">
    <location>
        <position position="132"/>
    </location>
    <ligand>
        <name>FMN</name>
        <dbReference type="ChEBI" id="CHEBI:58210"/>
    </ligand>
</feature>
<feature type="site" description="Interacts with tRNA; defines subfamily-specific binding signature" evidence="9">
    <location>
        <position position="271"/>
    </location>
</feature>
<evidence type="ECO:0000256" key="8">
    <source>
        <dbReference type="ARBA" id="ARBA00023002"/>
    </source>
</evidence>
<dbReference type="PANTHER" id="PTHR45846">
    <property type="entry name" value="TRNA-DIHYDROURIDINE(47) SYNTHASE [NAD(P)(+)]-LIKE"/>
    <property type="match status" value="1"/>
</dbReference>
<evidence type="ECO:0000256" key="1">
    <source>
        <dbReference type="ARBA" id="ARBA00001917"/>
    </source>
</evidence>
<comment type="catalytic activity">
    <reaction evidence="9">
        <text>5,6-dihydrouridine(16) in tRNA + NAD(+) = uridine(16) in tRNA + NADH + H(+)</text>
        <dbReference type="Rhea" id="RHEA:53380"/>
        <dbReference type="Rhea" id="RHEA-COMP:13543"/>
        <dbReference type="Rhea" id="RHEA-COMP:13544"/>
        <dbReference type="ChEBI" id="CHEBI:15378"/>
        <dbReference type="ChEBI" id="CHEBI:57540"/>
        <dbReference type="ChEBI" id="CHEBI:57945"/>
        <dbReference type="ChEBI" id="CHEBI:65315"/>
        <dbReference type="ChEBI" id="CHEBI:74443"/>
    </reaction>
</comment>
<feature type="site" description="Interacts with tRNA; defines subfamily-specific binding signature" evidence="9">
    <location>
        <position position="269"/>
    </location>
</feature>
<evidence type="ECO:0000259" key="13">
    <source>
        <dbReference type="Pfam" id="PF01207"/>
    </source>
</evidence>
<dbReference type="KEGG" id="gai:IMCC3135_26695"/>
<comment type="similarity">
    <text evidence="9">Belongs to the Dus family. DusC subfamily.</text>
</comment>
<dbReference type="Gene3D" id="1.20.225.30">
    <property type="entry name" value="Dihydrouridine synthase, C-terminal recognition domain"/>
    <property type="match status" value="1"/>
</dbReference>
<comment type="function">
    <text evidence="9">Catalyzes the synthesis of 5,6-dihydrouridine (D), a modified base found in the D-loop of most tRNAs, via the reduction of the C5-C6 double bond in target uridines. Specifically modifies U16 in tRNAs.</text>
</comment>
<feature type="site" description="Interacts with tRNA; defines subfamily-specific binding signature" evidence="9">
    <location>
        <position position="28"/>
    </location>
</feature>
<dbReference type="OrthoDB" id="9764501at2"/>
<dbReference type="InterPro" id="IPR001269">
    <property type="entry name" value="DUS_fam"/>
</dbReference>
<dbReference type="GO" id="GO:0102262">
    <property type="term" value="F:tRNA-dihydrouridine16 synthase activity"/>
    <property type="evidence" value="ECO:0007669"/>
    <property type="project" value="RHEA"/>
</dbReference>
<evidence type="ECO:0000256" key="7">
    <source>
        <dbReference type="ARBA" id="ARBA00022884"/>
    </source>
</evidence>
<dbReference type="AlphaFoldDB" id="A0A2Z2P6B7"/>
<sequence>MEGVIDAPMRRLLTGLGGYSRCVTEFIRVTTVLLPEKVFLRLCPELETDGQTESGVPVYTQLLGSNAQCLAANARRAVELGAPGVDLNFGCPAKTVNNSLGGSILLREPQKVASIVRAVRDAVPAEVPVTAKIRLGYDNSDALAEIVQGVREAGATELAIHARTKFDGYKPPAWWAEVASVVQPDDNMTYINGEIWNVDDSVRARLASGCRHLMLGRGALAAPDLALRIRAAAAGQAPLAPMAWLDISQHVEAQFLRSDSQSPRHVGNRTKQWLAYLKRTYPEANELFARLRTLRDVNAMVAAFAEHRRAVSPDRLA</sequence>
<evidence type="ECO:0000313" key="15">
    <source>
        <dbReference type="Proteomes" id="UP000250079"/>
    </source>
</evidence>
<dbReference type="GO" id="GO:0050660">
    <property type="term" value="F:flavin adenine dinucleotide binding"/>
    <property type="evidence" value="ECO:0007669"/>
    <property type="project" value="InterPro"/>
</dbReference>
<dbReference type="GO" id="GO:0000049">
    <property type="term" value="F:tRNA binding"/>
    <property type="evidence" value="ECO:0007669"/>
    <property type="project" value="UniProtKB-UniRule"/>
</dbReference>
<dbReference type="PANTHER" id="PTHR45846:SF1">
    <property type="entry name" value="TRNA-DIHYDROURIDINE(47) SYNTHASE [NAD(P)(+)]-LIKE"/>
    <property type="match status" value="1"/>
</dbReference>
<feature type="binding site" evidence="9">
    <location>
        <begin position="192"/>
        <end position="194"/>
    </location>
    <ligand>
        <name>FMN</name>
        <dbReference type="ChEBI" id="CHEBI:58210"/>
    </ligand>
</feature>
<evidence type="ECO:0000313" key="14">
    <source>
        <dbReference type="EMBL" id="ASJ75394.1"/>
    </source>
</evidence>
<comment type="similarity">
    <text evidence="10">Belongs to the dus family.</text>
</comment>
<comment type="cofactor">
    <cofactor evidence="1 9 10 12">
        <name>FMN</name>
        <dbReference type="ChEBI" id="CHEBI:58210"/>
    </cofactor>
</comment>
<dbReference type="InterPro" id="IPR013785">
    <property type="entry name" value="Aldolase_TIM"/>
</dbReference>
<accession>A0A2Z2P6B7</accession>
<reference evidence="14 15" key="1">
    <citation type="submission" date="2016-12" db="EMBL/GenBank/DDBJ databases">
        <authorList>
            <person name="Song W.-J."/>
            <person name="Kurnit D.M."/>
        </authorList>
    </citation>
    <scope>NUCLEOTIDE SEQUENCE [LARGE SCALE GENOMIC DNA]</scope>
    <source>
        <strain evidence="14 15">IMCC3135</strain>
    </source>
</reference>
<evidence type="ECO:0000256" key="12">
    <source>
        <dbReference type="PIRSR" id="PIRSR006621-2"/>
    </source>
</evidence>
<dbReference type="EC" id="1.3.1.-" evidence="9"/>
<dbReference type="CDD" id="cd02801">
    <property type="entry name" value="DUS_like_FMN"/>
    <property type="match status" value="1"/>
</dbReference>
<feature type="site" description="Interacts with tRNA" evidence="9">
    <location>
        <position position="169"/>
    </location>
</feature>
<dbReference type="HAMAP" id="MF_02043">
    <property type="entry name" value="DusC_subfam"/>
    <property type="match status" value="1"/>
</dbReference>